<keyword evidence="3" id="KW-1185">Reference proteome</keyword>
<dbReference type="Gene3D" id="3.40.50.1820">
    <property type="entry name" value="alpha/beta hydrolase"/>
    <property type="match status" value="1"/>
</dbReference>
<dbReference type="Proteomes" id="UP000604046">
    <property type="component" value="Unassembled WGS sequence"/>
</dbReference>
<evidence type="ECO:0000313" key="3">
    <source>
        <dbReference type="Proteomes" id="UP000604046"/>
    </source>
</evidence>
<dbReference type="OrthoDB" id="408373at2759"/>
<organism evidence="2 3">
    <name type="scientific">Symbiodinium natans</name>
    <dbReference type="NCBI Taxonomy" id="878477"/>
    <lineage>
        <taxon>Eukaryota</taxon>
        <taxon>Sar</taxon>
        <taxon>Alveolata</taxon>
        <taxon>Dinophyceae</taxon>
        <taxon>Suessiales</taxon>
        <taxon>Symbiodiniaceae</taxon>
        <taxon>Symbiodinium</taxon>
    </lineage>
</organism>
<gene>
    <name evidence="2" type="ORF">SNAT2548_LOCUS29432</name>
</gene>
<sequence length="301" mass="31589">MRAARLRAAASRWVETRGADLHGVSVLGSSPALVWTHGLGGSCEADELRGLDHVLDPGKLGNRTVLRFDLRGHGRSAGAHDPARGHEQYTWPELAKDLRRAAADSVSRCFYGGEALGAAVALHAAVAATSTGSVDAPPGLVLMRPPQALAQVARGVVDAAWQDQMRQLAATLEKQGFEALEAMEKADNGPLLNGAASFTEADLEQLFALRRAMGKETLAAAVRGHAESQQPDLQLIGRLKENLAKAPSTMAADAYGVPLTPGCPVLLLAVAGDAEHPVEAAEELAAALPNAELEVHNQSLH</sequence>
<dbReference type="SUPFAM" id="SSF53474">
    <property type="entry name" value="alpha/beta-Hydrolases"/>
    <property type="match status" value="1"/>
</dbReference>
<dbReference type="InterPro" id="IPR000073">
    <property type="entry name" value="AB_hydrolase_1"/>
</dbReference>
<dbReference type="Pfam" id="PF12697">
    <property type="entry name" value="Abhydrolase_6"/>
    <property type="match status" value="1"/>
</dbReference>
<evidence type="ECO:0000313" key="2">
    <source>
        <dbReference type="EMBL" id="CAE7525796.1"/>
    </source>
</evidence>
<reference evidence="2" key="1">
    <citation type="submission" date="2021-02" db="EMBL/GenBank/DDBJ databases">
        <authorList>
            <person name="Dougan E. K."/>
            <person name="Rhodes N."/>
            <person name="Thang M."/>
            <person name="Chan C."/>
        </authorList>
    </citation>
    <scope>NUCLEOTIDE SEQUENCE</scope>
</reference>
<dbReference type="EMBL" id="CAJNDS010002560">
    <property type="protein sequence ID" value="CAE7525796.1"/>
    <property type="molecule type" value="Genomic_DNA"/>
</dbReference>
<accession>A0A812TJJ9</accession>
<dbReference type="AlphaFoldDB" id="A0A812TJJ9"/>
<comment type="caution">
    <text evidence="2">The sequence shown here is derived from an EMBL/GenBank/DDBJ whole genome shotgun (WGS) entry which is preliminary data.</text>
</comment>
<protein>
    <recommendedName>
        <fullName evidence="1">AB hydrolase-1 domain-containing protein</fullName>
    </recommendedName>
</protein>
<evidence type="ECO:0000259" key="1">
    <source>
        <dbReference type="Pfam" id="PF12697"/>
    </source>
</evidence>
<proteinExistence type="predicted"/>
<dbReference type="InterPro" id="IPR029058">
    <property type="entry name" value="AB_hydrolase_fold"/>
</dbReference>
<name>A0A812TJJ9_9DINO</name>
<feature type="domain" description="AB hydrolase-1" evidence="1">
    <location>
        <begin position="33"/>
        <end position="294"/>
    </location>
</feature>